<evidence type="ECO:0000256" key="1">
    <source>
        <dbReference type="SAM" id="SignalP"/>
    </source>
</evidence>
<dbReference type="STRING" id="4555.A0A368QFN6"/>
<dbReference type="InterPro" id="IPR006121">
    <property type="entry name" value="HMA_dom"/>
</dbReference>
<dbReference type="PANTHER" id="PTHR46119:SF9">
    <property type="entry name" value="OS05G0534500 PROTEIN"/>
    <property type="match status" value="1"/>
</dbReference>
<dbReference type="EMBL" id="CM003530">
    <property type="protein sequence ID" value="RCV16797.1"/>
    <property type="molecule type" value="Genomic_DNA"/>
</dbReference>
<dbReference type="InterPro" id="IPR036163">
    <property type="entry name" value="HMA_dom_sf"/>
</dbReference>
<reference evidence="2" key="1">
    <citation type="journal article" date="2012" name="Nat. Biotechnol.">
        <title>Reference genome sequence of the model plant Setaria.</title>
        <authorList>
            <person name="Bennetzen J.L."/>
            <person name="Schmutz J."/>
            <person name="Wang H."/>
            <person name="Percifield R."/>
            <person name="Hawkins J."/>
            <person name="Pontaroli A.C."/>
            <person name="Estep M."/>
            <person name="Feng L."/>
            <person name="Vaughn J.N."/>
            <person name="Grimwood J."/>
            <person name="Jenkins J."/>
            <person name="Barry K."/>
            <person name="Lindquist E."/>
            <person name="Hellsten U."/>
            <person name="Deshpande S."/>
            <person name="Wang X."/>
            <person name="Wu X."/>
            <person name="Mitros T."/>
            <person name="Triplett J."/>
            <person name="Yang X."/>
            <person name="Ye C.Y."/>
            <person name="Mauro-Herrera M."/>
            <person name="Wang L."/>
            <person name="Li P."/>
            <person name="Sharma M."/>
            <person name="Sharma R."/>
            <person name="Ronald P.C."/>
            <person name="Panaud O."/>
            <person name="Kellogg E.A."/>
            <person name="Brutnell T.P."/>
            <person name="Doust A.N."/>
            <person name="Tuskan G.A."/>
            <person name="Rokhsar D."/>
            <person name="Devos K.M."/>
        </authorList>
    </citation>
    <scope>NUCLEOTIDE SEQUENCE [LARGE SCALE GENOMIC DNA]</scope>
    <source>
        <strain evidence="2">Yugu1</strain>
    </source>
</reference>
<proteinExistence type="predicted"/>
<dbReference type="OrthoDB" id="689350at2759"/>
<dbReference type="SUPFAM" id="SSF55008">
    <property type="entry name" value="HMA, heavy metal-associated domain"/>
    <property type="match status" value="1"/>
</dbReference>
<reference evidence="2" key="2">
    <citation type="submission" date="2015-07" db="EMBL/GenBank/DDBJ databases">
        <authorList>
            <person name="Noorani M."/>
        </authorList>
    </citation>
    <scope>NUCLEOTIDE SEQUENCE</scope>
    <source>
        <strain evidence="2">Yugu1</strain>
    </source>
</reference>
<feature type="chain" id="PRO_5016570344" description="HMA domain-containing protein" evidence="1">
    <location>
        <begin position="27"/>
        <end position="153"/>
    </location>
</feature>
<name>A0A368QFN6_SETIT</name>
<dbReference type="InterPro" id="IPR044526">
    <property type="entry name" value="NAKR1-3"/>
</dbReference>
<dbReference type="GO" id="GO:0046872">
    <property type="term" value="F:metal ion binding"/>
    <property type="evidence" value="ECO:0007669"/>
    <property type="project" value="InterPro"/>
</dbReference>
<gene>
    <name evidence="2" type="ORF">SETIT_3G166600v2</name>
</gene>
<evidence type="ECO:0008006" key="3">
    <source>
        <dbReference type="Google" id="ProtNLM"/>
    </source>
</evidence>
<keyword evidence="1" id="KW-0732">Signal</keyword>
<sequence>MRRRLRLGRVLDCFSLSLQCAGTCACIRAPGDEDEEAVAVEREALVASDRRQQLQDQVLRLRDLVDGSRTLGFHLQPKTVELRVSMHCNGCARKVQKHISKMEARFLSPFEQKPDLSLQTIPHQVCSPTDCRHLSSFEMATTKKKKPVRGRGW</sequence>
<dbReference type="PANTHER" id="PTHR46119">
    <property type="entry name" value="OS08G0405700 PROTEIN"/>
    <property type="match status" value="1"/>
</dbReference>
<dbReference type="AlphaFoldDB" id="A0A368QFN6"/>
<evidence type="ECO:0000313" key="2">
    <source>
        <dbReference type="EMBL" id="RCV16797.1"/>
    </source>
</evidence>
<feature type="signal peptide" evidence="1">
    <location>
        <begin position="1"/>
        <end position="26"/>
    </location>
</feature>
<dbReference type="Gene3D" id="3.30.70.100">
    <property type="match status" value="1"/>
</dbReference>
<protein>
    <recommendedName>
        <fullName evidence="3">HMA domain-containing protein</fullName>
    </recommendedName>
</protein>
<dbReference type="PROSITE" id="PS51257">
    <property type="entry name" value="PROKAR_LIPOPROTEIN"/>
    <property type="match status" value="1"/>
</dbReference>
<accession>A0A368QFN6</accession>
<dbReference type="CDD" id="cd00371">
    <property type="entry name" value="HMA"/>
    <property type="match status" value="1"/>
</dbReference>
<organism evidence="2">
    <name type="scientific">Setaria italica</name>
    <name type="common">Foxtail millet</name>
    <name type="synonym">Panicum italicum</name>
    <dbReference type="NCBI Taxonomy" id="4555"/>
    <lineage>
        <taxon>Eukaryota</taxon>
        <taxon>Viridiplantae</taxon>
        <taxon>Streptophyta</taxon>
        <taxon>Embryophyta</taxon>
        <taxon>Tracheophyta</taxon>
        <taxon>Spermatophyta</taxon>
        <taxon>Magnoliopsida</taxon>
        <taxon>Liliopsida</taxon>
        <taxon>Poales</taxon>
        <taxon>Poaceae</taxon>
        <taxon>PACMAD clade</taxon>
        <taxon>Panicoideae</taxon>
        <taxon>Panicodae</taxon>
        <taxon>Paniceae</taxon>
        <taxon>Cenchrinae</taxon>
        <taxon>Setaria</taxon>
    </lineage>
</organism>